<name>W1IAX4_CRYPA</name>
<reference evidence="3" key="1">
    <citation type="journal article" date="2014" name="Genetics">
        <title>Vegetative Incompatibility Loci with Dedicated Roles in Allorecognition Restrict Mycovirus Transmission in Chestnut Blight Fungus.</title>
        <authorList>
            <person name="Zhang D.X."/>
            <person name="Spiering M.J."/>
            <person name="Dawe A.L."/>
            <person name="Nuss D.L."/>
        </authorList>
    </citation>
    <scope>NUCLEOTIDE SEQUENCE</scope>
    <source>
        <strain evidence="3">EU55</strain>
    </source>
</reference>
<sequence>MACPTCSCLIIDYSKSHNHEIPLPFDLQDVYPELSTLTENANGGCEFCDLLTQLIGEYFDVTESCLPRPVHFHLTNARFRLESWDDTKEDGEDDGVYMLAVDLVYGEASQTQTIFFTVNSDVEDEPHLGQDRMQPRLHRPLEDDPLSERSVAQMRGWISDCIENHQDCAIANDGFIPSRLLNIQDGIALQETRGMAPLPYVALSHCWGTHIAEKPMLKTTWKTIEEKMVEIPWNSLPANFQDAINVTRALGYDYIWIDSLCIIQDCTRDWEHEAGKMAEVYKYATVTIVPTAAKSCHDGFIRRRNLRSCRMPYRRPSSGDGDTDGNLILQLSDGAARHWHREVNESWWRYRGWTLQEWMLSRRVLHFTAGRIYHECKDAYLTRIEGDEPPGWFPPISDFNPEAWDKPGWNLKGGSDFETDEEGSVESEPDDSNMGSKFGENDKRGLADEETDVSDLLDDSSEKIRSASPEINEKGGSDSAEIQPHYSIFMRWYLAMQDYSGRSLTYEQDKLPATEGLAREISSKRYNLGRYLAGIWENDLALGLLWRPFHQWPIDVEPAPFVWPPPRDNEPRSASTKLRVPVSAPEEYRAPSWSWASLDGKIHWASYPQNGVSTGAYSSVIADLTNGILELVEVDLQFKGESVYGRVEDGSLMLRATYQKVQVSGPHSQEQVKLRGDRGFLYDDFAYCVHMNSDEFAWAAFDMISPPPGNLYALKLINQTPGLTKEGVLSGLLLQESDRKQGAYRRVGVFVMREDHLDAFDNISPEFIKLV</sequence>
<dbReference type="Pfam" id="PF06985">
    <property type="entry name" value="HET"/>
    <property type="match status" value="1"/>
</dbReference>
<feature type="region of interest" description="Disordered" evidence="1">
    <location>
        <begin position="403"/>
        <end position="479"/>
    </location>
</feature>
<feature type="compositionally biased region" description="Basic and acidic residues" evidence="1">
    <location>
        <begin position="460"/>
        <end position="476"/>
    </location>
</feature>
<evidence type="ECO:0000313" key="3">
    <source>
        <dbReference type="EMBL" id="CDL70791.1"/>
    </source>
</evidence>
<accession>W1IAX4</accession>
<dbReference type="PANTHER" id="PTHR33112:SF16">
    <property type="entry name" value="HETEROKARYON INCOMPATIBILITY DOMAIN-CONTAINING PROTEIN"/>
    <property type="match status" value="1"/>
</dbReference>
<dbReference type="InterPro" id="IPR010730">
    <property type="entry name" value="HET"/>
</dbReference>
<evidence type="ECO:0000256" key="1">
    <source>
        <dbReference type="SAM" id="MobiDB-lite"/>
    </source>
</evidence>
<protein>
    <submittedName>
        <fullName evidence="3">Vegetative incompatibility protein 1a</fullName>
    </submittedName>
</protein>
<feature type="compositionally biased region" description="Acidic residues" evidence="1">
    <location>
        <begin position="448"/>
        <end position="459"/>
    </location>
</feature>
<dbReference type="PANTHER" id="PTHR33112">
    <property type="entry name" value="DOMAIN PROTEIN, PUTATIVE-RELATED"/>
    <property type="match status" value="1"/>
</dbReference>
<dbReference type="AlphaFoldDB" id="W1IAX4"/>
<proteinExistence type="predicted"/>
<feature type="domain" description="Heterokaryon incompatibility" evidence="2">
    <location>
        <begin position="200"/>
        <end position="357"/>
    </location>
</feature>
<gene>
    <name evidence="3" type="primary">vic1a</name>
</gene>
<feature type="compositionally biased region" description="Acidic residues" evidence="1">
    <location>
        <begin position="417"/>
        <end position="431"/>
    </location>
</feature>
<organism evidence="3">
    <name type="scientific">Cryphonectria parasitica</name>
    <name type="common">Chestnut blight fungus</name>
    <name type="synonym">Endothia parasitica</name>
    <dbReference type="NCBI Taxonomy" id="5116"/>
    <lineage>
        <taxon>Eukaryota</taxon>
        <taxon>Fungi</taxon>
        <taxon>Dikarya</taxon>
        <taxon>Ascomycota</taxon>
        <taxon>Pezizomycotina</taxon>
        <taxon>Sordariomycetes</taxon>
        <taxon>Sordariomycetidae</taxon>
        <taxon>Diaporthales</taxon>
        <taxon>Cryphonectriaceae</taxon>
        <taxon>Cryphonectria-Endothia species complex</taxon>
        <taxon>Cryphonectria</taxon>
    </lineage>
</organism>
<evidence type="ECO:0000259" key="2">
    <source>
        <dbReference type="Pfam" id="PF06985"/>
    </source>
</evidence>
<dbReference type="EMBL" id="HG799041">
    <property type="protein sequence ID" value="CDL70791.1"/>
    <property type="molecule type" value="Genomic_DNA"/>
</dbReference>